<proteinExistence type="predicted"/>
<dbReference type="InterPro" id="IPR017441">
    <property type="entry name" value="Protein_kinase_ATP_BS"/>
</dbReference>
<reference evidence="2 3" key="1">
    <citation type="submission" date="2018-02" db="EMBL/GenBank/DDBJ databases">
        <title>Genome sequence of the basidiomycete white-rot fungus Phlebia centrifuga.</title>
        <authorList>
            <person name="Granchi Z."/>
            <person name="Peng M."/>
            <person name="de Vries R.P."/>
            <person name="Hilden K."/>
            <person name="Makela M.R."/>
            <person name="Grigoriev I."/>
            <person name="Riley R."/>
        </authorList>
    </citation>
    <scope>NUCLEOTIDE SEQUENCE [LARGE SCALE GENOMIC DNA]</scope>
    <source>
        <strain evidence="2 3">FBCC195</strain>
    </source>
</reference>
<sequence length="576" mass="65082">MDLTTNPHKASSSSTVAPRWDGRVRYISLDHFRMLKKKGRNCKSAKGARTPNGLVWGHAVTDFYWIDKLPNDPSIVEPLIWSATMLKESHRAFRKRIHTSSDTPSLNQPWPVLRLVKFAEVVDRAQLSTLQAVYVGLLAQKDKAKTCNITIDLFTDPYEVHISGSHRVEAFLYLRRQYSIRRMTTSAWLAQGHSTRKSCDELAPEPVDDATDPDEDLDLEGLLPRLFGEPTDTTCHEPVEELVDDGPEPKLEVPLMSSSIAFDSPFSTTDVPKLEEFIPDDNFPDVLFVHDPYSITSSTARISSHCTPDNAAPKEYRRLYPDLPKEGYTRVSHLYLHPHNSLGIGNHSLVHRAPLSLPWPLSAGSRNGRVTVAAKTAFPLVDARSMLENEAGVYDKFPKHLMEDWSGFNIVPPLPFPVPVGPVVPKCFGYYIPVERIGKGYECQHCKGEGECHCSWYDDSPTDFKPSPILLLEECGTPLTKNQLSLDESTEFLSLVLRLHMDNVIQNSMYRRNMLVQPGPLYLSPKMRSMQTPSFRIIDFGRGMRYASGKSIEKDRSYEGDEAEMGMGIRSRDWDF</sequence>
<dbReference type="AlphaFoldDB" id="A0A2R6PVG8"/>
<evidence type="ECO:0000313" key="3">
    <source>
        <dbReference type="Proteomes" id="UP000186601"/>
    </source>
</evidence>
<evidence type="ECO:0000313" key="2">
    <source>
        <dbReference type="EMBL" id="PSR97594.1"/>
    </source>
</evidence>
<evidence type="ECO:0008006" key="4">
    <source>
        <dbReference type="Google" id="ProtNLM"/>
    </source>
</evidence>
<dbReference type="GO" id="GO:0005524">
    <property type="term" value="F:ATP binding"/>
    <property type="evidence" value="ECO:0007669"/>
    <property type="project" value="UniProtKB-UniRule"/>
</dbReference>
<gene>
    <name evidence="2" type="ORF">PHLCEN_2v4301</name>
</gene>
<protein>
    <recommendedName>
        <fullName evidence="4">Protein kinase domain-containing protein</fullName>
    </recommendedName>
</protein>
<comment type="caution">
    <text evidence="2">The sequence shown here is derived from an EMBL/GenBank/DDBJ whole genome shotgun (WGS) entry which is preliminary data.</text>
</comment>
<dbReference type="Proteomes" id="UP000186601">
    <property type="component" value="Unassembled WGS sequence"/>
</dbReference>
<dbReference type="PROSITE" id="PS00107">
    <property type="entry name" value="PROTEIN_KINASE_ATP"/>
    <property type="match status" value="1"/>
</dbReference>
<dbReference type="EMBL" id="MLYV02000433">
    <property type="protein sequence ID" value="PSR97594.1"/>
    <property type="molecule type" value="Genomic_DNA"/>
</dbReference>
<evidence type="ECO:0000256" key="1">
    <source>
        <dbReference type="PROSITE-ProRule" id="PRU10141"/>
    </source>
</evidence>
<keyword evidence="3" id="KW-1185">Reference proteome</keyword>
<keyword evidence="1" id="KW-0067">ATP-binding</keyword>
<organism evidence="2 3">
    <name type="scientific">Hermanssonia centrifuga</name>
    <dbReference type="NCBI Taxonomy" id="98765"/>
    <lineage>
        <taxon>Eukaryota</taxon>
        <taxon>Fungi</taxon>
        <taxon>Dikarya</taxon>
        <taxon>Basidiomycota</taxon>
        <taxon>Agaricomycotina</taxon>
        <taxon>Agaricomycetes</taxon>
        <taxon>Polyporales</taxon>
        <taxon>Meruliaceae</taxon>
        <taxon>Hermanssonia</taxon>
    </lineage>
</organism>
<dbReference type="OrthoDB" id="5327923at2759"/>
<keyword evidence="1" id="KW-0547">Nucleotide-binding</keyword>
<dbReference type="STRING" id="98765.A0A2R6PVG8"/>
<accession>A0A2R6PVG8</accession>
<name>A0A2R6PVG8_9APHY</name>
<feature type="binding site" evidence="1">
    <location>
        <position position="375"/>
    </location>
    <ligand>
        <name>ATP</name>
        <dbReference type="ChEBI" id="CHEBI:30616"/>
    </ligand>
</feature>